<dbReference type="SMART" id="SM00018">
    <property type="entry name" value="PD"/>
    <property type="match status" value="2"/>
</dbReference>
<dbReference type="Pfam" id="PF21365">
    <property type="entry name" value="Glyco_hydro_31_3rd"/>
    <property type="match status" value="2"/>
</dbReference>
<evidence type="ECO:0000256" key="5">
    <source>
        <dbReference type="ARBA" id="ARBA00023157"/>
    </source>
</evidence>
<evidence type="ECO:0000313" key="11">
    <source>
        <dbReference type="EMBL" id="KAK6734134.1"/>
    </source>
</evidence>
<accession>A0ABR1C6I3</accession>
<keyword evidence="9" id="KW-0732">Signal</keyword>
<keyword evidence="4" id="KW-0472">Membrane</keyword>
<dbReference type="InterPro" id="IPR011013">
    <property type="entry name" value="Gal_mutarotase_sf_dom"/>
</dbReference>
<dbReference type="InterPro" id="IPR048395">
    <property type="entry name" value="Glyco_hydro_31_C"/>
</dbReference>
<evidence type="ECO:0000313" key="12">
    <source>
        <dbReference type="Proteomes" id="UP001303046"/>
    </source>
</evidence>
<dbReference type="Gene3D" id="4.10.110.10">
    <property type="entry name" value="Spasmolytic Protein, domain 1"/>
    <property type="match status" value="2"/>
</dbReference>
<dbReference type="SUPFAM" id="SSF74650">
    <property type="entry name" value="Galactose mutarotase-like"/>
    <property type="match status" value="2"/>
</dbReference>
<evidence type="ECO:0000259" key="10">
    <source>
        <dbReference type="PROSITE" id="PS51448"/>
    </source>
</evidence>
<dbReference type="EMBL" id="JAVFWL010000002">
    <property type="protein sequence ID" value="KAK6734134.1"/>
    <property type="molecule type" value="Genomic_DNA"/>
</dbReference>
<dbReference type="CDD" id="cd06602">
    <property type="entry name" value="GH31_MGAM_SI_GAA"/>
    <property type="match status" value="2"/>
</dbReference>
<evidence type="ECO:0000256" key="2">
    <source>
        <dbReference type="ARBA" id="ARBA00007806"/>
    </source>
</evidence>
<dbReference type="SUPFAM" id="SSF51445">
    <property type="entry name" value="(Trans)glycosidases"/>
    <property type="match status" value="2"/>
</dbReference>
<keyword evidence="6" id="KW-0325">Glycoprotein</keyword>
<dbReference type="Pfam" id="PF00088">
    <property type="entry name" value="Trefoil"/>
    <property type="match status" value="2"/>
</dbReference>
<dbReference type="SUPFAM" id="SSF57492">
    <property type="entry name" value="Trefoil"/>
    <property type="match status" value="1"/>
</dbReference>
<organism evidence="11 12">
    <name type="scientific">Necator americanus</name>
    <name type="common">Human hookworm</name>
    <dbReference type="NCBI Taxonomy" id="51031"/>
    <lineage>
        <taxon>Eukaryota</taxon>
        <taxon>Metazoa</taxon>
        <taxon>Ecdysozoa</taxon>
        <taxon>Nematoda</taxon>
        <taxon>Chromadorea</taxon>
        <taxon>Rhabditida</taxon>
        <taxon>Rhabditina</taxon>
        <taxon>Rhabditomorpha</taxon>
        <taxon>Strongyloidea</taxon>
        <taxon>Ancylostomatidae</taxon>
        <taxon>Bunostominae</taxon>
        <taxon>Necator</taxon>
    </lineage>
</organism>
<evidence type="ECO:0000256" key="6">
    <source>
        <dbReference type="ARBA" id="ARBA00023180"/>
    </source>
</evidence>
<feature type="domain" description="P-type" evidence="10">
    <location>
        <begin position="976"/>
        <end position="1029"/>
    </location>
</feature>
<dbReference type="InterPro" id="IPR017853">
    <property type="entry name" value="GH"/>
</dbReference>
<dbReference type="InterPro" id="IPR030458">
    <property type="entry name" value="Glyco_hydro_31_AS"/>
</dbReference>
<protein>
    <recommendedName>
        <fullName evidence="10">P-type domain-containing protein</fullName>
    </recommendedName>
</protein>
<comment type="caution">
    <text evidence="8">Lacks conserved residue(s) required for the propagation of feature annotation.</text>
</comment>
<dbReference type="Gene3D" id="2.60.40.1760">
    <property type="entry name" value="glycosyl hydrolase (family 31)"/>
    <property type="match status" value="2"/>
</dbReference>
<keyword evidence="7" id="KW-0326">Glycosidase</keyword>
<dbReference type="PANTHER" id="PTHR22762:SF133">
    <property type="entry name" value="P-TYPE DOMAIN-CONTAINING PROTEIN"/>
    <property type="match status" value="1"/>
</dbReference>
<feature type="domain" description="P-type" evidence="10">
    <location>
        <begin position="8"/>
        <end position="57"/>
    </location>
</feature>
<keyword evidence="12" id="KW-1185">Reference proteome</keyword>
<dbReference type="CDD" id="cd00111">
    <property type="entry name" value="Trefoil"/>
    <property type="match status" value="2"/>
</dbReference>
<evidence type="ECO:0000256" key="3">
    <source>
        <dbReference type="ARBA" id="ARBA00022801"/>
    </source>
</evidence>
<evidence type="ECO:0000256" key="9">
    <source>
        <dbReference type="SAM" id="SignalP"/>
    </source>
</evidence>
<comment type="similarity">
    <text evidence="2">Belongs to the glycosyl hydrolase 31 family.</text>
</comment>
<feature type="signal peptide" evidence="9">
    <location>
        <begin position="1"/>
        <end position="15"/>
    </location>
</feature>
<keyword evidence="5" id="KW-1015">Disulfide bond</keyword>
<reference evidence="11 12" key="1">
    <citation type="submission" date="2023-08" db="EMBL/GenBank/DDBJ databases">
        <title>A Necator americanus chromosomal reference genome.</title>
        <authorList>
            <person name="Ilik V."/>
            <person name="Petrzelkova K.J."/>
            <person name="Pardy F."/>
            <person name="Fuh T."/>
            <person name="Niatou-Singa F.S."/>
            <person name="Gouil Q."/>
            <person name="Baker L."/>
            <person name="Ritchie M.E."/>
            <person name="Jex A.R."/>
            <person name="Gazzola D."/>
            <person name="Li H."/>
            <person name="Toshio Fujiwara R."/>
            <person name="Zhan B."/>
            <person name="Aroian R.V."/>
            <person name="Pafco B."/>
            <person name="Schwarz E.M."/>
        </authorList>
    </citation>
    <scope>NUCLEOTIDE SEQUENCE [LARGE SCALE GENOMIC DNA]</scope>
    <source>
        <strain evidence="11 12">Aroian</strain>
        <tissue evidence="11">Whole animal</tissue>
    </source>
</reference>
<evidence type="ECO:0000256" key="4">
    <source>
        <dbReference type="ARBA" id="ARBA00023136"/>
    </source>
</evidence>
<feature type="chain" id="PRO_5047442345" description="P-type domain-containing protein" evidence="9">
    <location>
        <begin position="16"/>
        <end position="1924"/>
    </location>
</feature>
<sequence>MLLMLLLSILSVVWADDVRMDCHPEPGATQQNCEERNCIWEPPSDQQTAGPWCFMKNGIGYTNISTKGSVITLRRNSGPKNPWGDDIELIYFSSNTIGKTLNVKIYVPGRYEPPVNFPRNPSVSADSLKLSTHNANNLFSFTVVRKSSRRRLFDTSLGGLIFSDKFLQIATYLPSDAMYGWGENVHLSLKHNFTAYTTWGMLARDEPPSSAGLVTKNLYGVHPFYMMLEPDGNSHGVLILNSNAQEVTTTPGPALIYRTIGGNLDLYFFPGPTPEEVTQQYLTLIGTPFLPSYWALGYQISRYGYKNLDDMIGIIDRNVKAGIPLDTAVADIDYMDRYKDFTTGKNWTGLPNYVAKLHTQGMRTILIYDPAIQVDYDSFQRGINANARFIEWERPDQVMHTIQDLYPLAKNTKIMLGVVWPDRHVAFPDFLETTNNTATWWTEEFVRYWNQVSYDGIWIDMNEPANFGTNEGNPWYFDNPDHPDDEALKCPMVDGGKDAEWDMPPFKTHSVYFYGQGSYLASKTLCMLAVQANGTQRFYNVKNLYGWSEAKATQQALFKATNKRGAVISRSTFPSSGRFAGHWLGDNSATWEDLQSSVIGAQEFNMFGIPYVGSDICGFNGETNEELCLRWQQMGAFHSFMRNHNTEGASPQDPARWPSVAAAATKANLFRYKYLPYLFSLHFIASLSGGTVVRPLFYEYPKDQNTHNLGHQFLWGDSILVAPVLYQNATYVDAYLPEDDWYSLFDTGYGQIVNHGFQSLYAPLTSLIPVLVRGGSIIPRQKPNVTTEYTRKNAFELLVAPGAKFRTNDAADGFFYWDDGDSIVESFTNHDYYLWKFKYSATDRSATLTIKTERQAKSFQVPTIDTVEIFNYDHYPDFTNFQLNGKKINIDVQSSSYSPRTKILYISTKNLIDISTDMTAVLTWTHSTGFYSIQTDRSARLLLIQRKQNVVDFASSSSSLSEEDEEFTVPGMRPTLVCFLLFTVVWADDVRMDCHPEPSANKEKCEARDCIWQESKDSIPGIPWCYMKKGIGYKYVSIKDSVTKLRKNNGPRNPWGPDIPEIFFKASTIGKTLNVMLYAPERYEPPLDLPRRLSVSDETLRLNTVSDGNMFSFKVIRKSTGTTLFDTSLGGLIFSDKFLQIASYLPSDIMYGWGENVHPTLKHNFTRYTTWAMFARDEWPNSDRLDTKNLYGVHPFYMMLERDGKAHGVFILNSNAQEVTTTPGPALIYRTIGGNLDLYFFPGPTPEEVTQQYLALIGTPFLPAYWALGFQISRYGYKDLDEMIEKIERNVKAGIPLDTSVADIDYMDRYKDFTVGEKWSKLGSYVEDLHSRGMRTILMFDPAIQVDYDTFNRGMDAKANFIEWEREDQVMRSIQDRYPLVSNTKIMLGVVWPDRHVAFPDFLDPTNNTAKWWIEEFVRFHKLVPFDGIWIDMNEPANFGTNIEKPWYFDNPDHPNIEPLKCPMKDGGKDAEWDMPPYKTHSVWVFGQDAYLASQTLCMLAVQAGGTQRHYNVKSLYGFFEAKTTQQAQYKATNKRGLVVSRSTFASTGRYAGHWLGDNSATWEDLQSAVIGAQEFNLFGIPYIGSDICGFNRETNEELCLRWHQMGAFHTFMRNHNAINQAPQDPAQWSSVAAAAKKANLFRYKYLPYVFSLLFVASLNGGTVIRPVFYEYPQDSRTHDLGYQFLWGSSMMIAPVVHQGETKVQAYLPEDDWYSMYDHEYGHIVRHGHQTFPAPWTSLIPVFVRGGSILPRQKPNVTTEYTRKNAFELLIAPGNNFRPQDSADGLLYWDDGDSIVESFSTHNYYHWEFKYTSTEKSASLLINTRRKAELRIPYLDTLEIFNYRHNPDFDSFSLNGEKVKIDTESSNYNIDSKILYISTKNLIDMATGKPVELTWKHSVCSGSVERGFVSLLLLSCVTFAAWIL</sequence>
<comment type="caution">
    <text evidence="11">The sequence shown here is derived from an EMBL/GenBank/DDBJ whole genome shotgun (WGS) entry which is preliminary data.</text>
</comment>
<dbReference type="InterPro" id="IPR000322">
    <property type="entry name" value="Glyco_hydro_31_TIM"/>
</dbReference>
<dbReference type="SUPFAM" id="SSF51011">
    <property type="entry name" value="Glycosyl hydrolase domain"/>
    <property type="match status" value="2"/>
</dbReference>
<dbReference type="PANTHER" id="PTHR22762">
    <property type="entry name" value="ALPHA-GLUCOSIDASE"/>
    <property type="match status" value="1"/>
</dbReference>
<keyword evidence="3" id="KW-0378">Hydrolase</keyword>
<dbReference type="Gene3D" id="2.60.40.1180">
    <property type="entry name" value="Golgi alpha-mannosidase II"/>
    <property type="match status" value="4"/>
</dbReference>
<name>A0ABR1C6I3_NECAM</name>
<evidence type="ECO:0000256" key="7">
    <source>
        <dbReference type="ARBA" id="ARBA00023295"/>
    </source>
</evidence>
<dbReference type="InterPro" id="IPR044913">
    <property type="entry name" value="P_trefoil_dom_sf"/>
</dbReference>
<dbReference type="Proteomes" id="UP001303046">
    <property type="component" value="Unassembled WGS sequence"/>
</dbReference>
<comment type="subcellular location">
    <subcellularLocation>
        <location evidence="1">Membrane</location>
    </subcellularLocation>
</comment>
<dbReference type="Gene3D" id="3.20.20.80">
    <property type="entry name" value="Glycosidases"/>
    <property type="match status" value="2"/>
</dbReference>
<proteinExistence type="inferred from homology"/>
<dbReference type="InterPro" id="IPR013780">
    <property type="entry name" value="Glyco_hydro_b"/>
</dbReference>
<dbReference type="PROSITE" id="PS00129">
    <property type="entry name" value="GLYCOSYL_HYDROL_F31_1"/>
    <property type="match status" value="2"/>
</dbReference>
<evidence type="ECO:0000256" key="8">
    <source>
        <dbReference type="PROSITE-ProRule" id="PRU00779"/>
    </source>
</evidence>
<gene>
    <name evidence="11" type="primary">Necator_chrII.g5527</name>
    <name evidence="11" type="ORF">RB195_017734</name>
</gene>
<dbReference type="CDD" id="cd14752">
    <property type="entry name" value="GH31_N"/>
    <property type="match status" value="2"/>
</dbReference>
<dbReference type="InterPro" id="IPR000519">
    <property type="entry name" value="P_trefoil_dom"/>
</dbReference>
<evidence type="ECO:0000256" key="1">
    <source>
        <dbReference type="ARBA" id="ARBA00004370"/>
    </source>
</evidence>
<dbReference type="Pfam" id="PF01055">
    <property type="entry name" value="Glyco_hydro_31_2nd"/>
    <property type="match status" value="2"/>
</dbReference>
<dbReference type="PROSITE" id="PS51448">
    <property type="entry name" value="P_TREFOIL_2"/>
    <property type="match status" value="2"/>
</dbReference>